<dbReference type="InterPro" id="IPR003141">
    <property type="entry name" value="Pol/His_phosphatase_N"/>
</dbReference>
<dbReference type="Gene3D" id="3.20.20.140">
    <property type="entry name" value="Metal-dependent hydrolases"/>
    <property type="match status" value="1"/>
</dbReference>
<dbReference type="InterPro" id="IPR052018">
    <property type="entry name" value="PHP_domain"/>
</dbReference>
<dbReference type="AlphaFoldDB" id="A0A6C2YNG1"/>
<sequence length="208" mass="23722">MKFDLHLHTSRHSPDSIMHPHELVRRAVEVGLDGIVITEHDYQWPDDELEELRALAPELVILSGIEVSGRDGDLLVYGATDATKLRRGMYWVDLCREAHAQGAATIAAHPNRWGQQFEGIYLSKHPELDGIEMLSNNMDDDLRRRAKDLRERYPQFACLGNSDGHEPEVVGIGFTEFQIPIRNNADLVRAIQGRFCEPKTRNRRATRC</sequence>
<feature type="domain" description="Polymerase/histidinol phosphatase N-terminal" evidence="1">
    <location>
        <begin position="3"/>
        <end position="71"/>
    </location>
</feature>
<dbReference type="InterPro" id="IPR016195">
    <property type="entry name" value="Pol/histidinol_Pase-like"/>
</dbReference>
<dbReference type="PANTHER" id="PTHR42924">
    <property type="entry name" value="EXONUCLEASE"/>
    <property type="match status" value="1"/>
</dbReference>
<name>A0A6C2YNG1_9BACT</name>
<dbReference type="CDD" id="cd07432">
    <property type="entry name" value="PHP_HisPPase"/>
    <property type="match status" value="1"/>
</dbReference>
<evidence type="ECO:0000313" key="3">
    <source>
        <dbReference type="Proteomes" id="UP000464378"/>
    </source>
</evidence>
<dbReference type="SUPFAM" id="SSF89550">
    <property type="entry name" value="PHP domain-like"/>
    <property type="match status" value="1"/>
</dbReference>
<reference evidence="2" key="1">
    <citation type="submission" date="2019-04" db="EMBL/GenBank/DDBJ databases">
        <authorList>
            <consortium name="Science for Life Laboratories"/>
        </authorList>
    </citation>
    <scope>NUCLEOTIDE SEQUENCE</scope>
    <source>
        <strain evidence="2">MBLW1</strain>
    </source>
</reference>
<dbReference type="RefSeq" id="WP_162658254.1">
    <property type="nucleotide sequence ID" value="NZ_LR593887.1"/>
</dbReference>
<dbReference type="InterPro" id="IPR004013">
    <property type="entry name" value="PHP_dom"/>
</dbReference>
<dbReference type="Pfam" id="PF02811">
    <property type="entry name" value="PHP"/>
    <property type="match status" value="1"/>
</dbReference>
<dbReference type="Pfam" id="PF13263">
    <property type="entry name" value="PHP_C"/>
    <property type="match status" value="1"/>
</dbReference>
<protein>
    <recommendedName>
        <fullName evidence="1">Polymerase/histidinol phosphatase N-terminal domain-containing protein</fullName>
    </recommendedName>
</protein>
<dbReference type="SMART" id="SM00481">
    <property type="entry name" value="POLIIIAc"/>
    <property type="match status" value="1"/>
</dbReference>
<evidence type="ECO:0000313" key="2">
    <source>
        <dbReference type="EMBL" id="VIP03160.1"/>
    </source>
</evidence>
<accession>A0A6C2YNG1</accession>
<dbReference type="PANTHER" id="PTHR42924:SF3">
    <property type="entry name" value="POLYMERASE_HISTIDINOL PHOSPHATASE N-TERMINAL DOMAIN-CONTAINING PROTEIN"/>
    <property type="match status" value="1"/>
</dbReference>
<evidence type="ECO:0000259" key="1">
    <source>
        <dbReference type="SMART" id="SM00481"/>
    </source>
</evidence>
<keyword evidence="3" id="KW-1185">Reference proteome</keyword>
<dbReference type="InParanoid" id="A0A6C2YNG1"/>
<dbReference type="GO" id="GO:0004534">
    <property type="term" value="F:5'-3' RNA exonuclease activity"/>
    <property type="evidence" value="ECO:0007669"/>
    <property type="project" value="TreeGrafter"/>
</dbReference>
<dbReference type="EMBL" id="LR593887">
    <property type="protein sequence ID" value="VTS03567.1"/>
    <property type="molecule type" value="Genomic_DNA"/>
</dbReference>
<proteinExistence type="predicted"/>
<dbReference type="Proteomes" id="UP000464378">
    <property type="component" value="Chromosome"/>
</dbReference>
<dbReference type="KEGG" id="tim:GMBLW1_08000"/>
<dbReference type="EMBL" id="LR586016">
    <property type="protein sequence ID" value="VIP03160.1"/>
    <property type="molecule type" value="Genomic_DNA"/>
</dbReference>
<dbReference type="GO" id="GO:0035312">
    <property type="term" value="F:5'-3' DNA exonuclease activity"/>
    <property type="evidence" value="ECO:0007669"/>
    <property type="project" value="TreeGrafter"/>
</dbReference>
<gene>
    <name evidence="2" type="ORF">GMBLW1_08000</name>
</gene>
<organism evidence="2">
    <name type="scientific">Tuwongella immobilis</name>
    <dbReference type="NCBI Taxonomy" id="692036"/>
    <lineage>
        <taxon>Bacteria</taxon>
        <taxon>Pseudomonadati</taxon>
        <taxon>Planctomycetota</taxon>
        <taxon>Planctomycetia</taxon>
        <taxon>Gemmatales</taxon>
        <taxon>Gemmataceae</taxon>
        <taxon>Tuwongella</taxon>
    </lineage>
</organism>